<name>A0A2A6CPL8_PRIPA</name>
<protein>
    <submittedName>
        <fullName evidence="1">Uncharacterized protein</fullName>
    </submittedName>
</protein>
<dbReference type="Proteomes" id="UP000005239">
    <property type="component" value="Unassembled WGS sequence"/>
</dbReference>
<evidence type="ECO:0000313" key="1">
    <source>
        <dbReference type="EnsemblMetazoa" id="PPA41775.1"/>
    </source>
</evidence>
<organism evidence="1 2">
    <name type="scientific">Pristionchus pacificus</name>
    <name type="common">Parasitic nematode worm</name>
    <dbReference type="NCBI Taxonomy" id="54126"/>
    <lineage>
        <taxon>Eukaryota</taxon>
        <taxon>Metazoa</taxon>
        <taxon>Ecdysozoa</taxon>
        <taxon>Nematoda</taxon>
        <taxon>Chromadorea</taxon>
        <taxon>Rhabditida</taxon>
        <taxon>Rhabditina</taxon>
        <taxon>Diplogasteromorpha</taxon>
        <taxon>Diplogasteroidea</taxon>
        <taxon>Neodiplogasteridae</taxon>
        <taxon>Pristionchus</taxon>
    </lineage>
</organism>
<evidence type="ECO:0000313" key="2">
    <source>
        <dbReference type="Proteomes" id="UP000005239"/>
    </source>
</evidence>
<dbReference type="EnsemblMetazoa" id="PPA41775.1">
    <property type="protein sequence ID" value="PPA41775.1"/>
    <property type="gene ID" value="WBGene00280144"/>
</dbReference>
<accession>A0A8R1UVD8</accession>
<reference evidence="1" key="2">
    <citation type="submission" date="2022-06" db="UniProtKB">
        <authorList>
            <consortium name="EnsemblMetazoa"/>
        </authorList>
    </citation>
    <scope>IDENTIFICATION</scope>
    <source>
        <strain evidence="1">PS312</strain>
    </source>
</reference>
<sequence length="138" mass="15156">MVIPYSISYTIIVTLIIMVTIIYEESSLRKGMPSARELYNYSGNSLFDIIVVVSIFKSDDLQSFLPLAILSVPLAIVTYGVLTGAQLGFSSLPQTVSVWFCNIVQAGVQLRYVMQSNSSSSSESSRVSVARTDLSRRS</sequence>
<accession>A0A2A6CPL8</accession>
<keyword evidence="2" id="KW-1185">Reference proteome</keyword>
<gene>
    <name evidence="1" type="primary">WBGene00280144</name>
</gene>
<dbReference type="AlphaFoldDB" id="A0A2A6CPL8"/>
<reference evidence="2" key="1">
    <citation type="journal article" date="2008" name="Nat. Genet.">
        <title>The Pristionchus pacificus genome provides a unique perspective on nematode lifestyle and parasitism.</title>
        <authorList>
            <person name="Dieterich C."/>
            <person name="Clifton S.W."/>
            <person name="Schuster L.N."/>
            <person name="Chinwalla A."/>
            <person name="Delehaunty K."/>
            <person name="Dinkelacker I."/>
            <person name="Fulton L."/>
            <person name="Fulton R."/>
            <person name="Godfrey J."/>
            <person name="Minx P."/>
            <person name="Mitreva M."/>
            <person name="Roeseler W."/>
            <person name="Tian H."/>
            <person name="Witte H."/>
            <person name="Yang S.P."/>
            <person name="Wilson R.K."/>
            <person name="Sommer R.J."/>
        </authorList>
    </citation>
    <scope>NUCLEOTIDE SEQUENCE [LARGE SCALE GENOMIC DNA]</scope>
    <source>
        <strain evidence="2">PS312</strain>
    </source>
</reference>
<proteinExistence type="predicted"/>